<organism evidence="1 2">
    <name type="scientific">Linnemannia exigua</name>
    <dbReference type="NCBI Taxonomy" id="604196"/>
    <lineage>
        <taxon>Eukaryota</taxon>
        <taxon>Fungi</taxon>
        <taxon>Fungi incertae sedis</taxon>
        <taxon>Mucoromycota</taxon>
        <taxon>Mortierellomycotina</taxon>
        <taxon>Mortierellomycetes</taxon>
        <taxon>Mortierellales</taxon>
        <taxon>Mortierellaceae</taxon>
        <taxon>Linnemannia</taxon>
    </lineage>
</organism>
<dbReference type="Proteomes" id="UP001194580">
    <property type="component" value="Unassembled WGS sequence"/>
</dbReference>
<keyword evidence="2" id="KW-1185">Reference proteome</keyword>
<dbReference type="AlphaFoldDB" id="A0AAD4D6J6"/>
<accession>A0AAD4D6J6</accession>
<dbReference type="SUPFAM" id="SSF52047">
    <property type="entry name" value="RNI-like"/>
    <property type="match status" value="1"/>
</dbReference>
<dbReference type="EMBL" id="JAAAIL010001433">
    <property type="protein sequence ID" value="KAG0269402.1"/>
    <property type="molecule type" value="Genomic_DNA"/>
</dbReference>
<name>A0AAD4D6J6_9FUNG</name>
<comment type="caution">
    <text evidence="1">The sequence shown here is derived from an EMBL/GenBank/DDBJ whole genome shotgun (WGS) entry which is preliminary data.</text>
</comment>
<protein>
    <submittedName>
        <fullName evidence="1">Uncharacterized protein</fullName>
    </submittedName>
</protein>
<evidence type="ECO:0000313" key="1">
    <source>
        <dbReference type="EMBL" id="KAG0269402.1"/>
    </source>
</evidence>
<evidence type="ECO:0000313" key="2">
    <source>
        <dbReference type="Proteomes" id="UP001194580"/>
    </source>
</evidence>
<proteinExistence type="predicted"/>
<reference evidence="1" key="1">
    <citation type="journal article" date="2020" name="Fungal Divers.">
        <title>Resolving the Mortierellaceae phylogeny through synthesis of multi-gene phylogenetics and phylogenomics.</title>
        <authorList>
            <person name="Vandepol N."/>
            <person name="Liber J."/>
            <person name="Desiro A."/>
            <person name="Na H."/>
            <person name="Kennedy M."/>
            <person name="Barry K."/>
            <person name="Grigoriev I.V."/>
            <person name="Miller A.N."/>
            <person name="O'Donnell K."/>
            <person name="Stajich J.E."/>
            <person name="Bonito G."/>
        </authorList>
    </citation>
    <scope>NUCLEOTIDE SEQUENCE</scope>
    <source>
        <strain evidence="1">NRRL 28262</strain>
    </source>
</reference>
<dbReference type="Gene3D" id="3.80.10.10">
    <property type="entry name" value="Ribonuclease Inhibitor"/>
    <property type="match status" value="1"/>
</dbReference>
<dbReference type="InterPro" id="IPR032675">
    <property type="entry name" value="LRR_dom_sf"/>
</dbReference>
<sequence>MQFTNHSSLPMPTTSTQDNQLALWSARPHPLEIPEILAIIGEYFDFEGDWQRRRWNKKTNIAYLLAFIRVSKLWYKTFHPFLWYSSEDTKGFTQKAMSINSYNLMILKAKFVDVTPFRCTRLVTLELNRTYEDDDSTIEMKRQLVRLNPGLKYLHLEGFERGDFGVEDFAKLNNVERLSFRYWNNNDMPFIDILRPMAKTLRILDLSRIKDFAVSNSLDAGNSISQLTLPQLEEIKLDRHVFGDKCPIPTRLVRDLVVHCPGLKKLDLLLDERDDDADFSNLAACLRASCPLLQDLGIHLHSHRKGSIALATLIKESSATGLVKLSIKRGAWNDDVLAAILFHTKTLTELWICWDKTFGKSDAEFALNLLVKCHHLKKFKVTNVPWSCYRILYDWQSKEWGCKRLEEFELDFSSRIFGEDEIDYSDADEEIERISGTKAVMGWNLIDTWSSSLSLPRALRTLFELLEGMEYVTMLKYERRRLIRATPPSCKQPVA</sequence>
<gene>
    <name evidence="1" type="ORF">BGZ95_002100</name>
</gene>